<organism evidence="1 2">
    <name type="scientific">Portunus trituberculatus</name>
    <name type="common">Swimming crab</name>
    <name type="synonym">Neptunus trituberculatus</name>
    <dbReference type="NCBI Taxonomy" id="210409"/>
    <lineage>
        <taxon>Eukaryota</taxon>
        <taxon>Metazoa</taxon>
        <taxon>Ecdysozoa</taxon>
        <taxon>Arthropoda</taxon>
        <taxon>Crustacea</taxon>
        <taxon>Multicrustacea</taxon>
        <taxon>Malacostraca</taxon>
        <taxon>Eumalacostraca</taxon>
        <taxon>Eucarida</taxon>
        <taxon>Decapoda</taxon>
        <taxon>Pleocyemata</taxon>
        <taxon>Brachyura</taxon>
        <taxon>Eubrachyura</taxon>
        <taxon>Portunoidea</taxon>
        <taxon>Portunidae</taxon>
        <taxon>Portuninae</taxon>
        <taxon>Portunus</taxon>
    </lineage>
</organism>
<keyword evidence="2" id="KW-1185">Reference proteome</keyword>
<evidence type="ECO:0000313" key="2">
    <source>
        <dbReference type="Proteomes" id="UP000324222"/>
    </source>
</evidence>
<protein>
    <submittedName>
        <fullName evidence="1">Uncharacterized protein</fullName>
    </submittedName>
</protein>
<gene>
    <name evidence="1" type="ORF">E2C01_056843</name>
</gene>
<evidence type="ECO:0000313" key="1">
    <source>
        <dbReference type="EMBL" id="MPC62753.1"/>
    </source>
</evidence>
<sequence>MKSRMSGAEVSHVDCAPNRRSGQNTNIDLTWCNVDITEPNSASAHCQCKQLEGCGVMCGATEKSVWYIKTNVSKEAFSSLMNVGSVATQRRRRGSECHRLTNKSLLDANDIRMMLKGVTLQSRAFKAMRNATGVPGENMKMCLSIYIDCSGY</sequence>
<dbReference type="AlphaFoldDB" id="A0A5B7GYI0"/>
<proteinExistence type="predicted"/>
<reference evidence="1 2" key="1">
    <citation type="submission" date="2019-05" db="EMBL/GenBank/DDBJ databases">
        <title>Another draft genome of Portunus trituberculatus and its Hox gene families provides insights of decapod evolution.</title>
        <authorList>
            <person name="Jeong J.-H."/>
            <person name="Song I."/>
            <person name="Kim S."/>
            <person name="Choi T."/>
            <person name="Kim D."/>
            <person name="Ryu S."/>
            <person name="Kim W."/>
        </authorList>
    </citation>
    <scope>NUCLEOTIDE SEQUENCE [LARGE SCALE GENOMIC DNA]</scope>
    <source>
        <tissue evidence="1">Muscle</tissue>
    </source>
</reference>
<name>A0A5B7GYI0_PORTR</name>
<dbReference type="EMBL" id="VSRR010020024">
    <property type="protein sequence ID" value="MPC62753.1"/>
    <property type="molecule type" value="Genomic_DNA"/>
</dbReference>
<dbReference type="Proteomes" id="UP000324222">
    <property type="component" value="Unassembled WGS sequence"/>
</dbReference>
<comment type="caution">
    <text evidence="1">The sequence shown here is derived from an EMBL/GenBank/DDBJ whole genome shotgun (WGS) entry which is preliminary data.</text>
</comment>
<accession>A0A5B7GYI0</accession>